<evidence type="ECO:0000259" key="12">
    <source>
        <dbReference type="Pfam" id="PF05609"/>
    </source>
</evidence>
<feature type="region of interest" description="Disordered" evidence="10">
    <location>
        <begin position="1"/>
        <end position="196"/>
    </location>
</feature>
<evidence type="ECO:0000256" key="7">
    <source>
        <dbReference type="ARBA" id="ARBA00023180"/>
    </source>
</evidence>
<dbReference type="Proteomes" id="UP000288216">
    <property type="component" value="Unassembled WGS sequence"/>
</dbReference>
<dbReference type="PANTHER" id="PTHR18843:SF7">
    <property type="entry name" value="LAMINA-ASSOCIATED POLYPEPTIDE 1B ISOFORM 1-RELATED"/>
    <property type="match status" value="1"/>
</dbReference>
<organism evidence="13 14">
    <name type="scientific">Scyliorhinus torazame</name>
    <name type="common">Cloudy catshark</name>
    <name type="synonym">Catulus torazame</name>
    <dbReference type="NCBI Taxonomy" id="75743"/>
    <lineage>
        <taxon>Eukaryota</taxon>
        <taxon>Metazoa</taxon>
        <taxon>Chordata</taxon>
        <taxon>Craniata</taxon>
        <taxon>Vertebrata</taxon>
        <taxon>Chondrichthyes</taxon>
        <taxon>Elasmobranchii</taxon>
        <taxon>Galeomorphii</taxon>
        <taxon>Galeoidea</taxon>
        <taxon>Carcharhiniformes</taxon>
        <taxon>Scyliorhinidae</taxon>
        <taxon>Scyliorhinus</taxon>
    </lineage>
</organism>
<feature type="compositionally biased region" description="Basic and acidic residues" evidence="10">
    <location>
        <begin position="133"/>
        <end position="142"/>
    </location>
</feature>
<proteinExistence type="inferred from homology"/>
<evidence type="ECO:0000256" key="1">
    <source>
        <dbReference type="ARBA" id="ARBA00004259"/>
    </source>
</evidence>
<comment type="similarity">
    <text evidence="2">Belongs to the TOR1AIP family.</text>
</comment>
<keyword evidence="5 11" id="KW-1133">Transmembrane helix</keyword>
<comment type="subcellular location">
    <subcellularLocation>
        <location evidence="9">Endomembrane system</location>
        <topology evidence="9">Single-pass membrane protein</topology>
    </subcellularLocation>
    <subcellularLocation>
        <location evidence="1">Nucleus envelope</location>
    </subcellularLocation>
</comment>
<evidence type="ECO:0000256" key="2">
    <source>
        <dbReference type="ARBA" id="ARBA00007860"/>
    </source>
</evidence>
<evidence type="ECO:0000256" key="5">
    <source>
        <dbReference type="ARBA" id="ARBA00022989"/>
    </source>
</evidence>
<dbReference type="STRING" id="75743.A0A401P831"/>
<dbReference type="GO" id="GO:0001671">
    <property type="term" value="F:ATPase activator activity"/>
    <property type="evidence" value="ECO:0007669"/>
    <property type="project" value="InterPro"/>
</dbReference>
<keyword evidence="8" id="KW-0539">Nucleus</keyword>
<evidence type="ECO:0000256" key="4">
    <source>
        <dbReference type="ARBA" id="ARBA00022692"/>
    </source>
</evidence>
<dbReference type="GO" id="GO:0005635">
    <property type="term" value="C:nuclear envelope"/>
    <property type="evidence" value="ECO:0007669"/>
    <property type="project" value="UniProtKB-SubCell"/>
</dbReference>
<evidence type="ECO:0000313" key="13">
    <source>
        <dbReference type="EMBL" id="GCB69297.1"/>
    </source>
</evidence>
<evidence type="ECO:0000256" key="8">
    <source>
        <dbReference type="ARBA" id="ARBA00023242"/>
    </source>
</evidence>
<reference evidence="13 14" key="1">
    <citation type="journal article" date="2018" name="Nat. Ecol. Evol.">
        <title>Shark genomes provide insights into elasmobranch evolution and the origin of vertebrates.</title>
        <authorList>
            <person name="Hara Y"/>
            <person name="Yamaguchi K"/>
            <person name="Onimaru K"/>
            <person name="Kadota M"/>
            <person name="Koyanagi M"/>
            <person name="Keeley SD"/>
            <person name="Tatsumi K"/>
            <person name="Tanaka K"/>
            <person name="Motone F"/>
            <person name="Kageyama Y"/>
            <person name="Nozu R"/>
            <person name="Adachi N"/>
            <person name="Nishimura O"/>
            <person name="Nakagawa R"/>
            <person name="Tanegashima C"/>
            <person name="Kiyatake I"/>
            <person name="Matsumoto R"/>
            <person name="Murakumo K"/>
            <person name="Nishida K"/>
            <person name="Terakita A"/>
            <person name="Kuratani S"/>
            <person name="Sato K"/>
            <person name="Hyodo S Kuraku.S."/>
        </authorList>
    </citation>
    <scope>NUCLEOTIDE SEQUENCE [LARGE SCALE GENOMIC DNA]</scope>
</reference>
<protein>
    <recommendedName>
        <fullName evidence="12">Torsin-1A-interacting protein 1/2 AAA+ activator domain-containing protein</fullName>
    </recommendedName>
</protein>
<dbReference type="Pfam" id="PF05609">
    <property type="entry name" value="LAP1_C"/>
    <property type="match status" value="1"/>
</dbReference>
<feature type="compositionally biased region" description="Polar residues" evidence="10">
    <location>
        <begin position="187"/>
        <end position="196"/>
    </location>
</feature>
<dbReference type="InterPro" id="IPR008662">
    <property type="entry name" value="TOIP1/2"/>
</dbReference>
<gene>
    <name evidence="13" type="ORF">scyTo_0012398</name>
</gene>
<feature type="transmembrane region" description="Helical" evidence="11">
    <location>
        <begin position="322"/>
        <end position="346"/>
    </location>
</feature>
<dbReference type="AlphaFoldDB" id="A0A401P831"/>
<dbReference type="EMBL" id="BFAA01005981">
    <property type="protein sequence ID" value="GCB69297.1"/>
    <property type="molecule type" value="Genomic_DNA"/>
</dbReference>
<evidence type="ECO:0000256" key="9">
    <source>
        <dbReference type="ARBA" id="ARBA00037847"/>
    </source>
</evidence>
<keyword evidence="6 11" id="KW-0472">Membrane</keyword>
<dbReference type="PANTHER" id="PTHR18843">
    <property type="entry name" value="TORSIN-1A-INTERACTING PROTEIN"/>
    <property type="match status" value="1"/>
</dbReference>
<dbReference type="OrthoDB" id="6258998at2759"/>
<name>A0A401P831_SCYTO</name>
<evidence type="ECO:0000256" key="6">
    <source>
        <dbReference type="ARBA" id="ARBA00023136"/>
    </source>
</evidence>
<keyword evidence="4 11" id="KW-0812">Transmembrane</keyword>
<sequence length="578" mass="65464">MNRRSMRNTTIRTKEVRGSSKEKRPDRIEATARSPIKNQRKRHIDSVLGNASDSESPEPLKKSPKDTVPAHGLGSESPKHPKKSSKGTVQAHRLGSESLKKSSEKDGASVGRYLQKMPDGPRVAAKGNLELQPHPEPEKMDCSDGFNSVSPDEMQSEGDDVLTASAQNSTDEDVDSESEMEGDRLQDSTGPLTRQTFSDYGTKQITHKADIHQPTKYRETQNYTDAKQSGWLMKPSVADYGTKQPTQKADIRQPMKYRETQNYTAEKQSRWFMKPSVAADIRQPMKYRETQNYTAEKQSRWLMKPSVADYGTKQPIQKGAKFFWKLVIPITGLIAVLIACIFCLWISKVTDRLMLMEREELFLSKWKEMKTMFPNQQHDLWMRSSILLKKHIGTAVRTQPVILMFAAAQDASGTMQCLARRIGEVYASVFNSSTQEINGSDKKSLNSDRVKLELDEQLSSAFQEGVKAAIIHHFQDLPPPSTLLFYKYCDHENAAFKDVSLLITVLLDEPKLKPNMPLKDLEEMVMDFLKKKFCSDTPGEFNIMDADKLGGLWSRISHLVLPVRLEREIEDGDCPVLK</sequence>
<feature type="domain" description="Torsin-1A-interacting protein 1/2 AAA+ activator" evidence="12">
    <location>
        <begin position="360"/>
        <end position="574"/>
    </location>
</feature>
<feature type="compositionally biased region" description="Basic and acidic residues" evidence="10">
    <location>
        <begin position="94"/>
        <end position="107"/>
    </location>
</feature>
<evidence type="ECO:0000313" key="14">
    <source>
        <dbReference type="Proteomes" id="UP000288216"/>
    </source>
</evidence>
<comment type="caution">
    <text evidence="13">The sequence shown here is derived from an EMBL/GenBank/DDBJ whole genome shotgun (WGS) entry which is preliminary data.</text>
</comment>
<feature type="compositionally biased region" description="Acidic residues" evidence="10">
    <location>
        <begin position="170"/>
        <end position="180"/>
    </location>
</feature>
<evidence type="ECO:0000256" key="11">
    <source>
        <dbReference type="SAM" id="Phobius"/>
    </source>
</evidence>
<keyword evidence="3" id="KW-0597">Phosphoprotein</keyword>
<dbReference type="Gene3D" id="3.40.50.12190">
    <property type="match status" value="1"/>
</dbReference>
<accession>A0A401P831</accession>
<feature type="compositionally biased region" description="Basic and acidic residues" evidence="10">
    <location>
        <begin position="12"/>
        <end position="30"/>
    </location>
</feature>
<keyword evidence="14" id="KW-1185">Reference proteome</keyword>
<keyword evidence="7" id="KW-0325">Glycoprotein</keyword>
<dbReference type="InterPro" id="IPR038599">
    <property type="entry name" value="LAP1C-like_C_sf"/>
</dbReference>
<dbReference type="GO" id="GO:0016020">
    <property type="term" value="C:membrane"/>
    <property type="evidence" value="ECO:0007669"/>
    <property type="project" value="TreeGrafter"/>
</dbReference>
<evidence type="ECO:0000256" key="10">
    <source>
        <dbReference type="SAM" id="MobiDB-lite"/>
    </source>
</evidence>
<evidence type="ECO:0000256" key="3">
    <source>
        <dbReference type="ARBA" id="ARBA00022553"/>
    </source>
</evidence>
<dbReference type="GO" id="GO:0061024">
    <property type="term" value="P:membrane organization"/>
    <property type="evidence" value="ECO:0007669"/>
    <property type="project" value="TreeGrafter"/>
</dbReference>
<dbReference type="InterPro" id="IPR046753">
    <property type="entry name" value="TOIP1/2_C"/>
</dbReference>
<dbReference type="OMA" id="DIRQPMK"/>